<organism evidence="1 2">
    <name type="scientific">Tenacibaculum skagerrakense</name>
    <dbReference type="NCBI Taxonomy" id="186571"/>
    <lineage>
        <taxon>Bacteria</taxon>
        <taxon>Pseudomonadati</taxon>
        <taxon>Bacteroidota</taxon>
        <taxon>Flavobacteriia</taxon>
        <taxon>Flavobacteriales</taxon>
        <taxon>Flavobacteriaceae</taxon>
        <taxon>Tenacibaculum</taxon>
    </lineage>
</organism>
<comment type="caution">
    <text evidence="1">The sequence shown here is derived from an EMBL/GenBank/DDBJ whole genome shotgun (WGS) entry which is preliminary data.</text>
</comment>
<evidence type="ECO:0000313" key="2">
    <source>
        <dbReference type="Proteomes" id="UP000294564"/>
    </source>
</evidence>
<reference evidence="1 2" key="1">
    <citation type="submission" date="2019-03" db="EMBL/GenBank/DDBJ databases">
        <title>Genomic Encyclopedia of Type Strains, Phase IV (KMG-IV): sequencing the most valuable type-strain genomes for metagenomic binning, comparative biology and taxonomic classification.</title>
        <authorList>
            <person name="Goeker M."/>
        </authorList>
    </citation>
    <scope>NUCLEOTIDE SEQUENCE [LARGE SCALE GENOMIC DNA]</scope>
    <source>
        <strain evidence="1 2">DSM 14836</strain>
    </source>
</reference>
<dbReference type="RefSeq" id="WP_132791968.1">
    <property type="nucleotide sequence ID" value="NZ_SLXM01000001.1"/>
</dbReference>
<dbReference type="EMBL" id="SLXM01000001">
    <property type="protein sequence ID" value="TCP28162.1"/>
    <property type="molecule type" value="Genomic_DNA"/>
</dbReference>
<evidence type="ECO:0000313" key="1">
    <source>
        <dbReference type="EMBL" id="TCP28162.1"/>
    </source>
</evidence>
<dbReference type="OrthoDB" id="2047848at2"/>
<dbReference type="InterPro" id="IPR036890">
    <property type="entry name" value="HATPase_C_sf"/>
</dbReference>
<evidence type="ECO:0008006" key="3">
    <source>
        <dbReference type="Google" id="ProtNLM"/>
    </source>
</evidence>
<dbReference type="AlphaFoldDB" id="A0A4R2P0V6"/>
<accession>A0A4R2P0V6</accession>
<protein>
    <recommendedName>
        <fullName evidence="3">STAS domain-containing protein</fullName>
    </recommendedName>
</protein>
<dbReference type="Gene3D" id="3.30.565.10">
    <property type="entry name" value="Histidine kinase-like ATPase, C-terminal domain"/>
    <property type="match status" value="1"/>
</dbReference>
<gene>
    <name evidence="1" type="ORF">EV195_101322</name>
</gene>
<sequence>MKKEIIKIFPAKISSEVNGYNNLVNFYRELIYLKDSVVIIDMRKTYWFEANLVAALGAIIEFLNTRNNYVEIVNVKAPKEILTRNGFLKRYGFNEEYLTYNTEIEYKTFKENEGSQFSTYVGVEVLNNQDFPKVSKLLNKKINQSICELFENARTHGACENIHTCGQYFPNKNILDFTIVDLGTTIKTNVNNYLNKTKSGAKCIEWAMIENNTTKTGKISGGLGLAFIFDFIKLNKGRFQIVSSDGYWEFNRGKVLKQNLEYQFPGTIANLEFNFADTNSYMLKNEIDINNIF</sequence>
<dbReference type="Proteomes" id="UP000294564">
    <property type="component" value="Unassembled WGS sequence"/>
</dbReference>
<proteinExistence type="predicted"/>
<name>A0A4R2P0V6_9FLAO</name>
<keyword evidence="2" id="KW-1185">Reference proteome</keyword>